<keyword evidence="12" id="KW-1185">Reference proteome</keyword>
<dbReference type="EC" id="2.7.2.8" evidence="9"/>
<evidence type="ECO:0000256" key="8">
    <source>
        <dbReference type="ARBA" id="ARBA00048141"/>
    </source>
</evidence>
<dbReference type="SUPFAM" id="SSF53633">
    <property type="entry name" value="Carbamate kinase-like"/>
    <property type="match status" value="1"/>
</dbReference>
<dbReference type="Proteomes" id="UP000070250">
    <property type="component" value="Chromosome"/>
</dbReference>
<name>A0A127FE85_STEDE</name>
<organism evidence="11 12">
    <name type="scientific">Steroidobacter denitrificans</name>
    <dbReference type="NCBI Taxonomy" id="465721"/>
    <lineage>
        <taxon>Bacteria</taxon>
        <taxon>Pseudomonadati</taxon>
        <taxon>Pseudomonadota</taxon>
        <taxon>Gammaproteobacteria</taxon>
        <taxon>Steroidobacterales</taxon>
        <taxon>Steroidobacteraceae</taxon>
        <taxon>Steroidobacter</taxon>
    </lineage>
</organism>
<dbReference type="GO" id="GO:0003991">
    <property type="term" value="F:acetylglutamate kinase activity"/>
    <property type="evidence" value="ECO:0007669"/>
    <property type="project" value="UniProtKB-UniRule"/>
</dbReference>
<dbReference type="InterPro" id="IPR001048">
    <property type="entry name" value="Asp/Glu/Uridylate_kinase"/>
</dbReference>
<keyword evidence="9" id="KW-0963">Cytoplasm</keyword>
<evidence type="ECO:0000256" key="9">
    <source>
        <dbReference type="HAMAP-Rule" id="MF_00082"/>
    </source>
</evidence>
<keyword evidence="7 9" id="KW-0067">ATP-binding</keyword>
<dbReference type="InterPro" id="IPR036393">
    <property type="entry name" value="AceGlu_kinase-like_sf"/>
</dbReference>
<evidence type="ECO:0000259" key="10">
    <source>
        <dbReference type="Pfam" id="PF00696"/>
    </source>
</evidence>
<dbReference type="GO" id="GO:0005737">
    <property type="term" value="C:cytoplasm"/>
    <property type="evidence" value="ECO:0007669"/>
    <property type="project" value="UniProtKB-SubCell"/>
</dbReference>
<evidence type="ECO:0000256" key="2">
    <source>
        <dbReference type="ARBA" id="ARBA00022571"/>
    </source>
</evidence>
<dbReference type="GO" id="GO:0005524">
    <property type="term" value="F:ATP binding"/>
    <property type="evidence" value="ECO:0007669"/>
    <property type="project" value="UniProtKB-UniRule"/>
</dbReference>
<evidence type="ECO:0000256" key="5">
    <source>
        <dbReference type="ARBA" id="ARBA00022741"/>
    </source>
</evidence>
<feature type="binding site" evidence="9">
    <location>
        <begin position="45"/>
        <end position="46"/>
    </location>
    <ligand>
        <name>substrate</name>
    </ligand>
</feature>
<dbReference type="AlphaFoldDB" id="A0A127FE85"/>
<dbReference type="PANTHER" id="PTHR23342:SF0">
    <property type="entry name" value="N-ACETYLGLUTAMATE SYNTHASE, MITOCHONDRIAL"/>
    <property type="match status" value="1"/>
</dbReference>
<feature type="binding site" evidence="9">
    <location>
        <position position="167"/>
    </location>
    <ligand>
        <name>substrate</name>
    </ligand>
</feature>
<accession>A0A127FE85</accession>
<keyword evidence="5 9" id="KW-0547">Nucleotide-binding</keyword>
<dbReference type="EMBL" id="CP011971">
    <property type="protein sequence ID" value="AMN48220.1"/>
    <property type="molecule type" value="Genomic_DNA"/>
</dbReference>
<dbReference type="Pfam" id="PF00696">
    <property type="entry name" value="AA_kinase"/>
    <property type="match status" value="1"/>
</dbReference>
<comment type="similarity">
    <text evidence="9">Belongs to the acetylglutamate kinase family. ArgB subfamily.</text>
</comment>
<comment type="subcellular location">
    <subcellularLocation>
        <location evidence="9">Cytoplasm</location>
    </subcellularLocation>
</comment>
<evidence type="ECO:0000313" key="12">
    <source>
        <dbReference type="Proteomes" id="UP000070250"/>
    </source>
</evidence>
<dbReference type="InterPro" id="IPR037528">
    <property type="entry name" value="ArgB"/>
</dbReference>
<keyword evidence="6 9" id="KW-0418">Kinase</keyword>
<comment type="function">
    <text evidence="9">Catalyzes the ATP-dependent phosphorylation of N-acetyl-L-glutamate.</text>
</comment>
<evidence type="ECO:0000256" key="4">
    <source>
        <dbReference type="ARBA" id="ARBA00022679"/>
    </source>
</evidence>
<dbReference type="PANTHER" id="PTHR23342">
    <property type="entry name" value="N-ACETYLGLUTAMATE SYNTHASE"/>
    <property type="match status" value="1"/>
</dbReference>
<dbReference type="Gene3D" id="3.40.1160.10">
    <property type="entry name" value="Acetylglutamate kinase-like"/>
    <property type="match status" value="1"/>
</dbReference>
<dbReference type="HAMAP" id="MF_00082">
    <property type="entry name" value="ArgB"/>
    <property type="match status" value="1"/>
</dbReference>
<proteinExistence type="inferred from homology"/>
<keyword evidence="2 9" id="KW-0055">Arginine biosynthesis</keyword>
<dbReference type="UniPathway" id="UPA00068">
    <property type="reaction ID" value="UER00107"/>
</dbReference>
<keyword evidence="3 9" id="KW-0028">Amino-acid biosynthesis</keyword>
<reference evidence="11 12" key="1">
    <citation type="submission" date="2015-06" db="EMBL/GenBank/DDBJ databases">
        <title>A Comprehensive Approach to Explore the Metabolic and Phylogenetic Diversity of Bacterial Steroid Degradation in the Environment: Testosterone as an Example.</title>
        <authorList>
            <person name="Yang F.-C."/>
            <person name="Chen Y.-L."/>
            <person name="Yu C.-P."/>
            <person name="Tang S.-L."/>
            <person name="Wang P.-H."/>
            <person name="Ismail W."/>
            <person name="Wang C.-H."/>
            <person name="Yang C.-Y."/>
            <person name="Chiang Y.-R."/>
        </authorList>
    </citation>
    <scope>NUCLEOTIDE SEQUENCE [LARGE SCALE GENOMIC DNA]</scope>
    <source>
        <strain evidence="11 12">DSM 18526</strain>
    </source>
</reference>
<dbReference type="KEGG" id="sdf:ACG33_14160"/>
<evidence type="ECO:0000256" key="3">
    <source>
        <dbReference type="ARBA" id="ARBA00022605"/>
    </source>
</evidence>
<dbReference type="PIRSF" id="PIRSF000728">
    <property type="entry name" value="NAGK"/>
    <property type="match status" value="1"/>
</dbReference>
<feature type="site" description="Transition state stabilizer" evidence="9">
    <location>
        <position position="230"/>
    </location>
</feature>
<evidence type="ECO:0000256" key="7">
    <source>
        <dbReference type="ARBA" id="ARBA00022840"/>
    </source>
</evidence>
<evidence type="ECO:0000256" key="1">
    <source>
        <dbReference type="ARBA" id="ARBA00004828"/>
    </source>
</evidence>
<keyword evidence="4 9" id="KW-0808">Transferase</keyword>
<dbReference type="InterPro" id="IPR001057">
    <property type="entry name" value="Glu/AcGlu_kinase"/>
</dbReference>
<dbReference type="STRING" id="465721.ACG33_14160"/>
<comment type="pathway">
    <text evidence="1 9">Amino-acid biosynthesis; L-arginine biosynthesis; N(2)-acetyl-L-ornithine from L-glutamate: step 2/4.</text>
</comment>
<evidence type="ECO:0000256" key="6">
    <source>
        <dbReference type="ARBA" id="ARBA00022777"/>
    </source>
</evidence>
<feature type="site" description="Transition state stabilizer" evidence="9">
    <location>
        <position position="10"/>
    </location>
</feature>
<feature type="domain" description="Aspartate/glutamate/uridylate kinase" evidence="10">
    <location>
        <begin position="5"/>
        <end position="249"/>
    </location>
</feature>
<dbReference type="PATRIC" id="fig|465721.4.peg.3028"/>
<dbReference type="NCBIfam" id="TIGR00761">
    <property type="entry name" value="argB"/>
    <property type="match status" value="1"/>
</dbReference>
<dbReference type="GO" id="GO:0042450">
    <property type="term" value="P:L-arginine biosynthetic process via ornithine"/>
    <property type="evidence" value="ECO:0007669"/>
    <property type="project" value="UniProtKB-UniRule"/>
</dbReference>
<dbReference type="PRINTS" id="PR00474">
    <property type="entry name" value="GLU5KINASE"/>
</dbReference>
<evidence type="ECO:0000313" key="11">
    <source>
        <dbReference type="EMBL" id="AMN48220.1"/>
    </source>
</evidence>
<sequence length="285" mass="30063">MYKGKVFVIKVSGGVFGDAASTHNLMEQVAILHQVGIRVVLVHGGGPQLTQVQKSLGIEPQIVAGRRITDQKSIEVTSMVLNGLVNTRILGICRELDIAAVGVSGVDAGLVRAHKRPPVKVEGRLVDYGYVGDIDLIDAKVLQQLLDERLMPVVSPVSADDQGTLLNINADTVAAGIGAALKAEKLMLCTGAPGILESVDDPCSIISYTDLTGLQRLKEQGSLKDGMLPKAKAIEDAIRGGVRRVHVTSYKSPDSLLAEVFTNEGTGTLVVENISALSPAEQQAG</sequence>
<gene>
    <name evidence="9" type="primary">argB</name>
    <name evidence="11" type="ORF">ACG33_14160</name>
</gene>
<feature type="binding site" evidence="9">
    <location>
        <position position="67"/>
    </location>
    <ligand>
        <name>substrate</name>
    </ligand>
</feature>
<protein>
    <recommendedName>
        <fullName evidence="9">Acetylglutamate kinase</fullName>
        <ecNumber evidence="9">2.7.2.8</ecNumber>
    </recommendedName>
    <alternativeName>
        <fullName evidence="9">N-acetyl-L-glutamate 5-phosphotransferase</fullName>
    </alternativeName>
    <alternativeName>
        <fullName evidence="9">NAG kinase</fullName>
        <shortName evidence="9">NAGK</shortName>
    </alternativeName>
</protein>
<dbReference type="InterPro" id="IPR004662">
    <property type="entry name" value="AcgluKinase_fam"/>
</dbReference>
<dbReference type="FunFam" id="3.40.1160.10:FF:000004">
    <property type="entry name" value="Acetylglutamate kinase"/>
    <property type="match status" value="1"/>
</dbReference>
<comment type="catalytic activity">
    <reaction evidence="8 9">
        <text>N-acetyl-L-glutamate + ATP = N-acetyl-L-glutamyl 5-phosphate + ADP</text>
        <dbReference type="Rhea" id="RHEA:14629"/>
        <dbReference type="ChEBI" id="CHEBI:30616"/>
        <dbReference type="ChEBI" id="CHEBI:44337"/>
        <dbReference type="ChEBI" id="CHEBI:57936"/>
        <dbReference type="ChEBI" id="CHEBI:456216"/>
        <dbReference type="EC" id="2.7.2.8"/>
    </reaction>
</comment>